<name>A0A1G6JLW2_9BACT</name>
<dbReference type="PANTHER" id="PTHR43560">
    <property type="entry name" value="ION-TRANSLOCATING OXIDOREDUCTASE COMPLEX SUBUNIT B"/>
    <property type="match status" value="1"/>
</dbReference>
<protein>
    <submittedName>
        <fullName evidence="6">Electron transport complex protein RnfB</fullName>
    </submittedName>
    <submittedName>
        <fullName evidence="7">Fe-S protein</fullName>
    </submittedName>
</protein>
<feature type="domain" description="4Fe-4S" evidence="5">
    <location>
        <begin position="30"/>
        <end position="91"/>
    </location>
</feature>
<reference evidence="6 8" key="1">
    <citation type="submission" date="2016-10" db="EMBL/GenBank/DDBJ databases">
        <authorList>
            <person name="de Groot N.N."/>
        </authorList>
    </citation>
    <scope>NUCLEOTIDE SEQUENCE [LARGE SCALE GENOMIC DNA]</scope>
    <source>
        <strain evidence="6 8">WG14</strain>
    </source>
</reference>
<evidence type="ECO:0000256" key="4">
    <source>
        <dbReference type="ARBA" id="ARBA00023014"/>
    </source>
</evidence>
<reference evidence="7 9" key="2">
    <citation type="submission" date="2019-04" db="EMBL/GenBank/DDBJ databases">
        <title>Draft genome sequence data and analysis of a Fermenting Bacterium, Geotoga petraea strain HO-Geo1, isolated from heavy-oil petroleum reservoir in Russia.</title>
        <authorList>
            <person name="Grouzdev D.S."/>
            <person name="Semenova E.M."/>
            <person name="Sokolova D.S."/>
            <person name="Tourova T.P."/>
            <person name="Poltaraus A.B."/>
            <person name="Nazina T.N."/>
        </authorList>
    </citation>
    <scope>NUCLEOTIDE SEQUENCE [LARGE SCALE GENOMIC DNA]</scope>
    <source>
        <strain evidence="7 9">HO-Geo1</strain>
    </source>
</reference>
<evidence type="ECO:0000313" key="6">
    <source>
        <dbReference type="EMBL" id="SDC19703.1"/>
    </source>
</evidence>
<evidence type="ECO:0000313" key="9">
    <source>
        <dbReference type="Proteomes" id="UP000297288"/>
    </source>
</evidence>
<dbReference type="STRING" id="28234.SAMN04488588_0571"/>
<proteinExistence type="predicted"/>
<keyword evidence="8" id="KW-1185">Reference proteome</keyword>
<keyword evidence="3" id="KW-0408">Iron</keyword>
<dbReference type="InterPro" id="IPR011005">
    <property type="entry name" value="Dihydropteroate_synth-like_sf"/>
</dbReference>
<dbReference type="InterPro" id="IPR050395">
    <property type="entry name" value="4Fe4S_Ferredoxin_RnfB"/>
</dbReference>
<dbReference type="GO" id="GO:0046872">
    <property type="term" value="F:metal ion binding"/>
    <property type="evidence" value="ECO:0007669"/>
    <property type="project" value="UniProtKB-KW"/>
</dbReference>
<evidence type="ECO:0000259" key="5">
    <source>
        <dbReference type="PROSITE" id="PS51656"/>
    </source>
</evidence>
<dbReference type="RefSeq" id="WP_091402631.1">
    <property type="nucleotide sequence ID" value="NZ_FMYV01000002.1"/>
</dbReference>
<gene>
    <name evidence="7" type="ORF">E4650_04260</name>
    <name evidence="6" type="ORF">SAMN04488588_0571</name>
</gene>
<dbReference type="EMBL" id="SRME01000002">
    <property type="protein sequence ID" value="TGG88259.1"/>
    <property type="molecule type" value="Genomic_DNA"/>
</dbReference>
<dbReference type="InterPro" id="IPR007202">
    <property type="entry name" value="4Fe-4S_dom"/>
</dbReference>
<dbReference type="Pfam" id="PF04060">
    <property type="entry name" value="FeS"/>
    <property type="match status" value="1"/>
</dbReference>
<evidence type="ECO:0000313" key="8">
    <source>
        <dbReference type="Proteomes" id="UP000199322"/>
    </source>
</evidence>
<evidence type="ECO:0000256" key="3">
    <source>
        <dbReference type="ARBA" id="ARBA00023004"/>
    </source>
</evidence>
<dbReference type="Proteomes" id="UP000297288">
    <property type="component" value="Unassembled WGS sequence"/>
</dbReference>
<organism evidence="6 8">
    <name type="scientific">Geotoga petraea</name>
    <dbReference type="NCBI Taxonomy" id="28234"/>
    <lineage>
        <taxon>Bacteria</taxon>
        <taxon>Thermotogati</taxon>
        <taxon>Thermotogota</taxon>
        <taxon>Thermotogae</taxon>
        <taxon>Petrotogales</taxon>
        <taxon>Petrotogaceae</taxon>
        <taxon>Geotoga</taxon>
    </lineage>
</organism>
<dbReference type="Proteomes" id="UP000199322">
    <property type="component" value="Unassembled WGS sequence"/>
</dbReference>
<evidence type="ECO:0000256" key="1">
    <source>
        <dbReference type="ARBA" id="ARBA00022485"/>
    </source>
</evidence>
<dbReference type="PROSITE" id="PS51656">
    <property type="entry name" value="4FE4S"/>
    <property type="match status" value="1"/>
</dbReference>
<accession>A0A1G6JLW2</accession>
<dbReference type="GO" id="GO:0051539">
    <property type="term" value="F:4 iron, 4 sulfur cluster binding"/>
    <property type="evidence" value="ECO:0007669"/>
    <property type="project" value="UniProtKB-KW"/>
</dbReference>
<dbReference type="PANTHER" id="PTHR43560:SF1">
    <property type="entry name" value="ION-TRANSLOCATING OXIDOREDUCTASE COMPLEX SUBUNIT B"/>
    <property type="match status" value="1"/>
</dbReference>
<dbReference type="OrthoDB" id="9789936at2"/>
<sequence length="119" mass="12943">METVIYAVILLGLLGLLAGTFLAFAAKKFEVKENSRKIITEIVLPGINCGACGYPGCSAFAKGFINGEVDKNGCVPGKRQGVPEKLELISKMSDEELNELYESASEEESKIKEELEKKL</sequence>
<keyword evidence="1" id="KW-0004">4Fe-4S</keyword>
<evidence type="ECO:0000256" key="2">
    <source>
        <dbReference type="ARBA" id="ARBA00022723"/>
    </source>
</evidence>
<dbReference type="Gene3D" id="3.20.20.20">
    <property type="entry name" value="Dihydropteroate synthase-like"/>
    <property type="match status" value="1"/>
</dbReference>
<dbReference type="AlphaFoldDB" id="A0A1G6JLW2"/>
<evidence type="ECO:0000313" key="7">
    <source>
        <dbReference type="EMBL" id="TGG88259.1"/>
    </source>
</evidence>
<keyword evidence="2" id="KW-0479">Metal-binding</keyword>
<dbReference type="EMBL" id="FMYV01000002">
    <property type="protein sequence ID" value="SDC19703.1"/>
    <property type="molecule type" value="Genomic_DNA"/>
</dbReference>
<keyword evidence="4" id="KW-0411">Iron-sulfur</keyword>